<dbReference type="Proteomes" id="UP001595420">
    <property type="component" value="Unassembled WGS sequence"/>
</dbReference>
<keyword evidence="3" id="KW-1185">Reference proteome</keyword>
<keyword evidence="1" id="KW-1133">Transmembrane helix</keyword>
<keyword evidence="1" id="KW-0472">Membrane</keyword>
<comment type="caution">
    <text evidence="2">The sequence shown here is derived from an EMBL/GenBank/DDBJ whole genome shotgun (WGS) entry which is preliminary data.</text>
</comment>
<gene>
    <name evidence="2" type="ORF">ACFOD3_20610</name>
</gene>
<keyword evidence="1" id="KW-0812">Transmembrane</keyword>
<evidence type="ECO:0000256" key="1">
    <source>
        <dbReference type="SAM" id="Phobius"/>
    </source>
</evidence>
<protein>
    <submittedName>
        <fullName evidence="2">Uncharacterized protein</fullName>
    </submittedName>
</protein>
<evidence type="ECO:0000313" key="3">
    <source>
        <dbReference type="Proteomes" id="UP001595420"/>
    </source>
</evidence>
<organism evidence="2 3">
    <name type="scientific">Falsiroseomonas tokyonensis</name>
    <dbReference type="NCBI Taxonomy" id="430521"/>
    <lineage>
        <taxon>Bacteria</taxon>
        <taxon>Pseudomonadati</taxon>
        <taxon>Pseudomonadota</taxon>
        <taxon>Alphaproteobacteria</taxon>
        <taxon>Acetobacterales</taxon>
        <taxon>Roseomonadaceae</taxon>
        <taxon>Falsiroseomonas</taxon>
    </lineage>
</organism>
<feature type="transmembrane region" description="Helical" evidence="1">
    <location>
        <begin position="82"/>
        <end position="102"/>
    </location>
</feature>
<feature type="transmembrane region" description="Helical" evidence="1">
    <location>
        <begin position="12"/>
        <end position="36"/>
    </location>
</feature>
<sequence>MTKDKLSGDFWAGLLSPLILGVLLIAMSPLLILRAWMLTLMWGWYLVPAFGLEPLRLIYAFGILLILGFLRGRPPSQKDEKFLAAALISLLASAAILGMAWIGTFFI</sequence>
<proteinExistence type="predicted"/>
<evidence type="ECO:0000313" key="2">
    <source>
        <dbReference type="EMBL" id="MFC3002313.1"/>
    </source>
</evidence>
<dbReference type="EMBL" id="JBHRSB010000006">
    <property type="protein sequence ID" value="MFC3002313.1"/>
    <property type="molecule type" value="Genomic_DNA"/>
</dbReference>
<feature type="transmembrane region" description="Helical" evidence="1">
    <location>
        <begin position="42"/>
        <end position="70"/>
    </location>
</feature>
<name>A0ABV7C0P9_9PROT</name>
<reference evidence="3" key="1">
    <citation type="journal article" date="2019" name="Int. J. Syst. Evol. Microbiol.">
        <title>The Global Catalogue of Microorganisms (GCM) 10K type strain sequencing project: providing services to taxonomists for standard genome sequencing and annotation.</title>
        <authorList>
            <consortium name="The Broad Institute Genomics Platform"/>
            <consortium name="The Broad Institute Genome Sequencing Center for Infectious Disease"/>
            <person name="Wu L."/>
            <person name="Ma J."/>
        </authorList>
    </citation>
    <scope>NUCLEOTIDE SEQUENCE [LARGE SCALE GENOMIC DNA]</scope>
    <source>
        <strain evidence="3">CGMCC 1.16855</strain>
    </source>
</reference>
<accession>A0ABV7C0P9</accession>